<evidence type="ECO:0000256" key="2">
    <source>
        <dbReference type="ARBA" id="ARBA00008072"/>
    </source>
</evidence>
<keyword evidence="3" id="KW-0479">Metal-binding</keyword>
<evidence type="ECO:0000256" key="5">
    <source>
        <dbReference type="ARBA" id="ARBA00023002"/>
    </source>
</evidence>
<accession>A0ABZ2WJI2</accession>
<name>A0ABZ2WJI2_9HYPO</name>
<proteinExistence type="inferred from homology"/>
<sequence>MSPSSTIPSTMTALKLVETDVKVPIPGPNEVLVRVSAASYCHTDYQVYEGVFPTQLPVTPSHEASGTVVSLGSQVSDEWNVGDRVGVINFRNPCNACGGCKWSTMINGALDARYCSNRSMCGITGSDGAFAEYMITPHSSLVRLPAGLSFEQAAPLMCAGATAWNAVNVLGAKKGHTIAILGIGGLGVLAMQFAKARGYYVIAIDNHTTGLERAAQVPLQLRPDLIVDYSSSDATQVIDQFTDGLGVHGAIGCTEDIPANDWILHQLQPRGTCVILGHPLDALRIDAMNLIFREVIIKGAVYCPTVEVERMVQAVVKHGIVSELSFIRLEEGETIPEKIARGAFDGRLVVQV</sequence>
<organism evidence="7 8">
    <name type="scientific">Fusarium acuminatum</name>
    <dbReference type="NCBI Taxonomy" id="5515"/>
    <lineage>
        <taxon>Eukaryota</taxon>
        <taxon>Fungi</taxon>
        <taxon>Dikarya</taxon>
        <taxon>Ascomycota</taxon>
        <taxon>Pezizomycotina</taxon>
        <taxon>Sordariomycetes</taxon>
        <taxon>Hypocreomycetidae</taxon>
        <taxon>Hypocreales</taxon>
        <taxon>Nectriaceae</taxon>
        <taxon>Fusarium</taxon>
        <taxon>Fusarium tricinctum species complex</taxon>
    </lineage>
</organism>
<dbReference type="InterPro" id="IPR036291">
    <property type="entry name" value="NAD(P)-bd_dom_sf"/>
</dbReference>
<feature type="domain" description="Enoyl reductase (ER)" evidence="6">
    <location>
        <begin position="9"/>
        <end position="350"/>
    </location>
</feature>
<evidence type="ECO:0000313" key="7">
    <source>
        <dbReference type="EMBL" id="WZH40783.1"/>
    </source>
</evidence>
<keyword evidence="4" id="KW-0862">Zinc</keyword>
<dbReference type="Proteomes" id="UP001489902">
    <property type="component" value="Chromosome 1"/>
</dbReference>
<dbReference type="SMART" id="SM00829">
    <property type="entry name" value="PKS_ER"/>
    <property type="match status" value="1"/>
</dbReference>
<evidence type="ECO:0000313" key="8">
    <source>
        <dbReference type="Proteomes" id="UP001489902"/>
    </source>
</evidence>
<gene>
    <name evidence="7" type="ORF">QYS62_001721</name>
</gene>
<dbReference type="Gene3D" id="3.90.180.10">
    <property type="entry name" value="Medium-chain alcohol dehydrogenases, catalytic domain"/>
    <property type="match status" value="1"/>
</dbReference>
<comment type="cofactor">
    <cofactor evidence="1">
        <name>Zn(2+)</name>
        <dbReference type="ChEBI" id="CHEBI:29105"/>
    </cofactor>
</comment>
<dbReference type="Pfam" id="PF08240">
    <property type="entry name" value="ADH_N"/>
    <property type="match status" value="1"/>
</dbReference>
<dbReference type="Gene3D" id="3.40.50.720">
    <property type="entry name" value="NAD(P)-binding Rossmann-like Domain"/>
    <property type="match status" value="1"/>
</dbReference>
<dbReference type="Pfam" id="PF00107">
    <property type="entry name" value="ADH_zinc_N"/>
    <property type="match status" value="1"/>
</dbReference>
<dbReference type="SUPFAM" id="SSF50129">
    <property type="entry name" value="GroES-like"/>
    <property type="match status" value="1"/>
</dbReference>
<dbReference type="EMBL" id="CP151260">
    <property type="protein sequence ID" value="WZH40783.1"/>
    <property type="molecule type" value="Genomic_DNA"/>
</dbReference>
<dbReference type="SUPFAM" id="SSF51735">
    <property type="entry name" value="NAD(P)-binding Rossmann-fold domains"/>
    <property type="match status" value="1"/>
</dbReference>
<reference evidence="7 8" key="1">
    <citation type="submission" date="2024-04" db="EMBL/GenBank/DDBJ databases">
        <title>Complete genome sequence of Fusarium acuminatum.</title>
        <authorList>
            <person name="Lan B."/>
        </authorList>
    </citation>
    <scope>NUCLEOTIDE SEQUENCE [LARGE SCALE GENOMIC DNA]</scope>
    <source>
        <strain evidence="7">1A</strain>
    </source>
</reference>
<dbReference type="PANTHER" id="PTHR42940:SF8">
    <property type="entry name" value="VACUOLAR PROTEIN SORTING-ASSOCIATED PROTEIN 11"/>
    <property type="match status" value="1"/>
</dbReference>
<protein>
    <submittedName>
        <fullName evidence="7">Chaperonin 10-like protein</fullName>
    </submittedName>
</protein>
<keyword evidence="5" id="KW-0560">Oxidoreductase</keyword>
<dbReference type="InterPro" id="IPR020843">
    <property type="entry name" value="ER"/>
</dbReference>
<evidence type="ECO:0000256" key="4">
    <source>
        <dbReference type="ARBA" id="ARBA00022833"/>
    </source>
</evidence>
<evidence type="ECO:0000256" key="1">
    <source>
        <dbReference type="ARBA" id="ARBA00001947"/>
    </source>
</evidence>
<evidence type="ECO:0000259" key="6">
    <source>
        <dbReference type="SMART" id="SM00829"/>
    </source>
</evidence>
<dbReference type="InterPro" id="IPR013154">
    <property type="entry name" value="ADH-like_N"/>
</dbReference>
<keyword evidence="8" id="KW-1185">Reference proteome</keyword>
<dbReference type="InterPro" id="IPR011032">
    <property type="entry name" value="GroES-like_sf"/>
</dbReference>
<dbReference type="PANTHER" id="PTHR42940">
    <property type="entry name" value="ALCOHOL DEHYDROGENASE 1-RELATED"/>
    <property type="match status" value="1"/>
</dbReference>
<evidence type="ECO:0000256" key="3">
    <source>
        <dbReference type="ARBA" id="ARBA00022723"/>
    </source>
</evidence>
<dbReference type="InterPro" id="IPR013149">
    <property type="entry name" value="ADH-like_C"/>
</dbReference>
<comment type="similarity">
    <text evidence="2">Belongs to the zinc-containing alcohol dehydrogenase family.</text>
</comment>